<dbReference type="SMART" id="SM00744">
    <property type="entry name" value="RINGv"/>
    <property type="match status" value="1"/>
</dbReference>
<evidence type="ECO:0000256" key="3">
    <source>
        <dbReference type="ARBA" id="ARBA00022692"/>
    </source>
</evidence>
<dbReference type="Pfam" id="PF12906">
    <property type="entry name" value="RINGv"/>
    <property type="match status" value="1"/>
</dbReference>
<keyword evidence="4" id="KW-0479">Metal-binding</keyword>
<keyword evidence="5 10" id="KW-0863">Zinc-finger</keyword>
<evidence type="ECO:0000256" key="2">
    <source>
        <dbReference type="ARBA" id="ARBA00022679"/>
    </source>
</evidence>
<dbReference type="InterPro" id="IPR013083">
    <property type="entry name" value="Znf_RING/FYVE/PHD"/>
</dbReference>
<evidence type="ECO:0000259" key="13">
    <source>
        <dbReference type="PROSITE" id="PS50089"/>
    </source>
</evidence>
<feature type="transmembrane region" description="Helical" evidence="12">
    <location>
        <begin position="163"/>
        <end position="183"/>
    </location>
</feature>
<dbReference type="Gene3D" id="3.30.40.10">
    <property type="entry name" value="Zinc/RING finger domain, C3HC4 (zinc finger)"/>
    <property type="match status" value="1"/>
</dbReference>
<dbReference type="PROSITE" id="PS50089">
    <property type="entry name" value="ZF_RING_2"/>
    <property type="match status" value="1"/>
</dbReference>
<evidence type="ECO:0000256" key="4">
    <source>
        <dbReference type="ARBA" id="ARBA00022723"/>
    </source>
</evidence>
<dbReference type="InterPro" id="IPR001841">
    <property type="entry name" value="Znf_RING"/>
</dbReference>
<protein>
    <submittedName>
        <fullName evidence="16">E3 ubiquitin-protein ligase MARCH2-like</fullName>
    </submittedName>
</protein>
<comment type="subcellular location">
    <subcellularLocation>
        <location evidence="1">Membrane</location>
        <topology evidence="1">Multi-pass membrane protein</topology>
    </subcellularLocation>
</comment>
<evidence type="ECO:0000256" key="11">
    <source>
        <dbReference type="SAM" id="MobiDB-lite"/>
    </source>
</evidence>
<evidence type="ECO:0000259" key="14">
    <source>
        <dbReference type="PROSITE" id="PS51292"/>
    </source>
</evidence>
<gene>
    <name evidence="16" type="primary">LOC108561962</name>
</gene>
<organism evidence="15 16">
    <name type="scientific">Nicrophorus vespilloides</name>
    <name type="common">Boreal carrion beetle</name>
    <dbReference type="NCBI Taxonomy" id="110193"/>
    <lineage>
        <taxon>Eukaryota</taxon>
        <taxon>Metazoa</taxon>
        <taxon>Ecdysozoa</taxon>
        <taxon>Arthropoda</taxon>
        <taxon>Hexapoda</taxon>
        <taxon>Insecta</taxon>
        <taxon>Pterygota</taxon>
        <taxon>Neoptera</taxon>
        <taxon>Endopterygota</taxon>
        <taxon>Coleoptera</taxon>
        <taxon>Polyphaga</taxon>
        <taxon>Staphyliniformia</taxon>
        <taxon>Silphidae</taxon>
        <taxon>Nicrophorinae</taxon>
        <taxon>Nicrophorus</taxon>
    </lineage>
</organism>
<keyword evidence="6" id="KW-0833">Ubl conjugation pathway</keyword>
<evidence type="ECO:0000256" key="8">
    <source>
        <dbReference type="ARBA" id="ARBA00022989"/>
    </source>
</evidence>
<keyword evidence="9 12" id="KW-0472">Membrane</keyword>
<proteinExistence type="predicted"/>
<keyword evidence="2" id="KW-0808">Transferase</keyword>
<dbReference type="GeneID" id="108561962"/>
<accession>A0ABM1MM07</accession>
<dbReference type="PROSITE" id="PS51292">
    <property type="entry name" value="ZF_RING_CH"/>
    <property type="match status" value="1"/>
</dbReference>
<name>A0ABM1MM07_NICVS</name>
<feature type="region of interest" description="Disordered" evidence="11">
    <location>
        <begin position="210"/>
        <end position="230"/>
    </location>
</feature>
<keyword evidence="15" id="KW-1185">Reference proteome</keyword>
<evidence type="ECO:0000256" key="5">
    <source>
        <dbReference type="ARBA" id="ARBA00022771"/>
    </source>
</evidence>
<feature type="domain" description="RING-type" evidence="13">
    <location>
        <begin position="37"/>
        <end position="83"/>
    </location>
</feature>
<feature type="domain" description="RING-CH-type" evidence="14">
    <location>
        <begin position="29"/>
        <end position="89"/>
    </location>
</feature>
<keyword evidence="8 12" id="KW-1133">Transmembrane helix</keyword>
<feature type="transmembrane region" description="Helical" evidence="12">
    <location>
        <begin position="122"/>
        <end position="143"/>
    </location>
</feature>
<evidence type="ECO:0000256" key="12">
    <source>
        <dbReference type="SAM" id="Phobius"/>
    </source>
</evidence>
<dbReference type="PANTHER" id="PTHR46065">
    <property type="entry name" value="E3 UBIQUITIN-PROTEIN LIGASE MARCH 2/3 FAMILY MEMBER"/>
    <property type="match status" value="1"/>
</dbReference>
<evidence type="ECO:0000256" key="9">
    <source>
        <dbReference type="ARBA" id="ARBA00023136"/>
    </source>
</evidence>
<keyword evidence="3 12" id="KW-0812">Transmembrane</keyword>
<sequence>MEETSGVAEEEDDVLVVRPAQSQHDCDDKTSIVSIVCRICFDDNKDETIITPCKCKGTVAFVHKTCLEKWLSESNSTACELCHHVYETERVPKYTAKQSIWKWFRHQPTNFGARVRAIRCDLIVCAVLTPFAIVITYICLFSADYYNQQRFSNIPTARWTSISLLIMIAIMLFGYYIWVYVVVGYHGRMWYYWWQRECIVRYIPPVPDQPNYPPPPSQQQQSSSPQHQHLEEIVEDNGDSVIDLSISRSHSSTKNAASDETVL</sequence>
<evidence type="ECO:0000256" key="1">
    <source>
        <dbReference type="ARBA" id="ARBA00004141"/>
    </source>
</evidence>
<dbReference type="PANTHER" id="PTHR46065:SF3">
    <property type="entry name" value="FI20425P1"/>
    <property type="match status" value="1"/>
</dbReference>
<dbReference type="RefSeq" id="XP_017775607.1">
    <property type="nucleotide sequence ID" value="XM_017920118.1"/>
</dbReference>
<feature type="compositionally biased region" description="Low complexity" evidence="11">
    <location>
        <begin position="218"/>
        <end position="227"/>
    </location>
</feature>
<dbReference type="InterPro" id="IPR011016">
    <property type="entry name" value="Znf_RING-CH"/>
</dbReference>
<evidence type="ECO:0000256" key="7">
    <source>
        <dbReference type="ARBA" id="ARBA00022833"/>
    </source>
</evidence>
<keyword evidence="7" id="KW-0862">Zinc</keyword>
<dbReference type="Proteomes" id="UP000695000">
    <property type="component" value="Unplaced"/>
</dbReference>
<evidence type="ECO:0000256" key="10">
    <source>
        <dbReference type="PROSITE-ProRule" id="PRU00175"/>
    </source>
</evidence>
<evidence type="ECO:0000256" key="6">
    <source>
        <dbReference type="ARBA" id="ARBA00022786"/>
    </source>
</evidence>
<reference evidence="16" key="1">
    <citation type="submission" date="2025-08" db="UniProtKB">
        <authorList>
            <consortium name="RefSeq"/>
        </authorList>
    </citation>
    <scope>IDENTIFICATION</scope>
    <source>
        <tissue evidence="16">Whole Larva</tissue>
    </source>
</reference>
<dbReference type="SUPFAM" id="SSF57850">
    <property type="entry name" value="RING/U-box"/>
    <property type="match status" value="1"/>
</dbReference>
<evidence type="ECO:0000313" key="16">
    <source>
        <dbReference type="RefSeq" id="XP_017775607.1"/>
    </source>
</evidence>
<evidence type="ECO:0000313" key="15">
    <source>
        <dbReference type="Proteomes" id="UP000695000"/>
    </source>
</evidence>